<evidence type="ECO:0000256" key="5">
    <source>
        <dbReference type="ARBA" id="ARBA00023136"/>
    </source>
</evidence>
<keyword evidence="1 7" id="KW-1003">Cell membrane</keyword>
<evidence type="ECO:0000256" key="7">
    <source>
        <dbReference type="HAMAP-Rule" id="MF_00910"/>
    </source>
</evidence>
<keyword evidence="2 7" id="KW-0132">Cell division</keyword>
<keyword evidence="4 7" id="KW-1133">Transmembrane helix</keyword>
<dbReference type="InterPro" id="IPR011922">
    <property type="entry name" value="Cell_div_FtsL"/>
</dbReference>
<comment type="subcellular location">
    <subcellularLocation>
        <location evidence="7">Cell membrane</location>
        <topology evidence="7">Single-pass type II membrane protein</topology>
    </subcellularLocation>
    <text evidence="7">Localizes to the division septum where it forms a ring structure.</text>
</comment>
<dbReference type="EMBL" id="VOHL01000002">
    <property type="protein sequence ID" value="TWS98125.1"/>
    <property type="molecule type" value="Genomic_DNA"/>
</dbReference>
<dbReference type="GO" id="GO:0005886">
    <property type="term" value="C:plasma membrane"/>
    <property type="evidence" value="ECO:0007669"/>
    <property type="project" value="UniProtKB-SubCell"/>
</dbReference>
<evidence type="ECO:0000256" key="8">
    <source>
        <dbReference type="NCBIfam" id="TIGR02209"/>
    </source>
</evidence>
<evidence type="ECO:0000256" key="2">
    <source>
        <dbReference type="ARBA" id="ARBA00022618"/>
    </source>
</evidence>
<proteinExistence type="inferred from homology"/>
<dbReference type="InterPro" id="IPR007060">
    <property type="entry name" value="FtsL/DivIC"/>
</dbReference>
<evidence type="ECO:0000256" key="6">
    <source>
        <dbReference type="ARBA" id="ARBA00023306"/>
    </source>
</evidence>
<dbReference type="GO" id="GO:0043093">
    <property type="term" value="P:FtsZ-dependent cytokinesis"/>
    <property type="evidence" value="ECO:0007669"/>
    <property type="project" value="UniProtKB-UniRule"/>
</dbReference>
<feature type="transmembrane region" description="Helical" evidence="7">
    <location>
        <begin position="27"/>
        <end position="46"/>
    </location>
</feature>
<evidence type="ECO:0000313" key="11">
    <source>
        <dbReference type="Proteomes" id="UP000317430"/>
    </source>
</evidence>
<name>A0A5C5SE23_9STRE</name>
<keyword evidence="5 7" id="KW-0472">Membrane</keyword>
<dbReference type="AlphaFoldDB" id="A0A5C5SE23"/>
<accession>A0A5C5SE23</accession>
<sequence>MSKEKRQEALSQVLQDHIRTLSRIEKAFYGALVVTAVTMAISIVYLQTRMLQVQQEVTSLNNKISEKETELNDAKQEVNELNRFDRIAKIATEAGLSIQHDNIGKVDAEE</sequence>
<evidence type="ECO:0000313" key="10">
    <source>
        <dbReference type="EMBL" id="TWS98125.1"/>
    </source>
</evidence>
<evidence type="ECO:0000256" key="4">
    <source>
        <dbReference type="ARBA" id="ARBA00022989"/>
    </source>
</evidence>
<reference evidence="10 11" key="1">
    <citation type="submission" date="2019-08" db="EMBL/GenBank/DDBJ databases">
        <authorList>
            <person name="Lei W."/>
        </authorList>
    </citation>
    <scope>NUCLEOTIDE SEQUENCE [LARGE SCALE GENOMIC DNA]</scope>
    <source>
        <strain evidence="10 11">CCUG 66496</strain>
    </source>
</reference>
<dbReference type="NCBIfam" id="TIGR02209">
    <property type="entry name" value="ftsL_broad"/>
    <property type="match status" value="1"/>
</dbReference>
<feature type="coiled-coil region" evidence="9">
    <location>
        <begin position="50"/>
        <end position="84"/>
    </location>
</feature>
<keyword evidence="3 7" id="KW-0812">Transmembrane</keyword>
<evidence type="ECO:0000256" key="9">
    <source>
        <dbReference type="SAM" id="Coils"/>
    </source>
</evidence>
<evidence type="ECO:0000256" key="1">
    <source>
        <dbReference type="ARBA" id="ARBA00022475"/>
    </source>
</evidence>
<comment type="similarity">
    <text evidence="7">Belongs to the FtsL family.</text>
</comment>
<dbReference type="HAMAP" id="MF_00910">
    <property type="entry name" value="FtsL"/>
    <property type="match status" value="1"/>
</dbReference>
<gene>
    <name evidence="7 10" type="primary">ftsL</name>
    <name evidence="10" type="ORF">FRX57_04140</name>
</gene>
<organism evidence="10 11">
    <name type="scientific">Streptococcus cuniculipharyngis</name>
    <dbReference type="NCBI Taxonomy" id="1562651"/>
    <lineage>
        <taxon>Bacteria</taxon>
        <taxon>Bacillati</taxon>
        <taxon>Bacillota</taxon>
        <taxon>Bacilli</taxon>
        <taxon>Lactobacillales</taxon>
        <taxon>Streptococcaceae</taxon>
        <taxon>Streptococcus</taxon>
    </lineage>
</organism>
<dbReference type="Proteomes" id="UP000317430">
    <property type="component" value="Unassembled WGS sequence"/>
</dbReference>
<comment type="function">
    <text evidence="7">Essential cell division protein.</text>
</comment>
<keyword evidence="6 7" id="KW-0131">Cell cycle</keyword>
<dbReference type="Pfam" id="PF04977">
    <property type="entry name" value="DivIC"/>
    <property type="match status" value="1"/>
</dbReference>
<keyword evidence="9" id="KW-0175">Coiled coil</keyword>
<dbReference type="OrthoDB" id="2233635at2"/>
<dbReference type="GO" id="GO:0032153">
    <property type="term" value="C:cell division site"/>
    <property type="evidence" value="ECO:0007669"/>
    <property type="project" value="UniProtKB-UniRule"/>
</dbReference>
<keyword evidence="11" id="KW-1185">Reference proteome</keyword>
<comment type="caution">
    <text evidence="10">The sequence shown here is derived from an EMBL/GenBank/DDBJ whole genome shotgun (WGS) entry which is preliminary data.</text>
</comment>
<protein>
    <recommendedName>
        <fullName evidence="7 8">Cell division protein FtsL</fullName>
    </recommendedName>
</protein>
<evidence type="ECO:0000256" key="3">
    <source>
        <dbReference type="ARBA" id="ARBA00022692"/>
    </source>
</evidence>
<dbReference type="RefSeq" id="WP_146566990.1">
    <property type="nucleotide sequence ID" value="NZ_VOHL01000002.1"/>
</dbReference>